<dbReference type="NCBIfam" id="TIGR02436">
    <property type="entry name" value="four helix bundle protein"/>
    <property type="match status" value="1"/>
</dbReference>
<reference evidence="1 2" key="1">
    <citation type="journal article" date="2018" name="Int. J. Syst. Evol. Microbiol.">
        <title>Methylomusa anaerophila gen. nov., sp. nov., an anaerobic methanol-utilizing bacterium isolated from a microbial fuel cell.</title>
        <authorList>
            <person name="Amano N."/>
            <person name="Yamamuro A."/>
            <person name="Miyahara M."/>
            <person name="Kouzuma A."/>
            <person name="Abe T."/>
            <person name="Watanabe K."/>
        </authorList>
    </citation>
    <scope>NUCLEOTIDE SEQUENCE [LARGE SCALE GENOMIC DNA]</scope>
    <source>
        <strain evidence="1 2">MMFC1</strain>
    </source>
</reference>
<dbReference type="PANTHER" id="PTHR38471">
    <property type="entry name" value="FOUR HELIX BUNDLE PROTEIN"/>
    <property type="match status" value="1"/>
</dbReference>
<dbReference type="Pfam" id="PF05635">
    <property type="entry name" value="23S_rRNA_IVP"/>
    <property type="match status" value="1"/>
</dbReference>
<dbReference type="InterPro" id="IPR036583">
    <property type="entry name" value="23S_rRNA_IVS_sf"/>
</dbReference>
<dbReference type="PANTHER" id="PTHR38471:SF2">
    <property type="entry name" value="FOUR HELIX BUNDLE PROTEIN"/>
    <property type="match status" value="1"/>
</dbReference>
<dbReference type="Gene3D" id="1.20.1440.60">
    <property type="entry name" value="23S rRNA-intervening sequence"/>
    <property type="match status" value="1"/>
</dbReference>
<name>A0A348AL01_9FIRM</name>
<evidence type="ECO:0000313" key="2">
    <source>
        <dbReference type="Proteomes" id="UP000276437"/>
    </source>
</evidence>
<protein>
    <recommendedName>
        <fullName evidence="3">Four helix bundle protein</fullName>
    </recommendedName>
</protein>
<accession>A0A348AL01</accession>
<keyword evidence="2" id="KW-1185">Reference proteome</keyword>
<dbReference type="EMBL" id="AP018449">
    <property type="protein sequence ID" value="BBB91749.1"/>
    <property type="molecule type" value="Genomic_DNA"/>
</dbReference>
<organism evidence="1 2">
    <name type="scientific">Methylomusa anaerophila</name>
    <dbReference type="NCBI Taxonomy" id="1930071"/>
    <lineage>
        <taxon>Bacteria</taxon>
        <taxon>Bacillati</taxon>
        <taxon>Bacillota</taxon>
        <taxon>Negativicutes</taxon>
        <taxon>Selenomonadales</taxon>
        <taxon>Sporomusaceae</taxon>
        <taxon>Methylomusa</taxon>
    </lineage>
</organism>
<proteinExistence type="predicted"/>
<dbReference type="SUPFAM" id="SSF158446">
    <property type="entry name" value="IVS-encoded protein-like"/>
    <property type="match status" value="1"/>
</dbReference>
<dbReference type="RefSeq" id="WP_126308733.1">
    <property type="nucleotide sequence ID" value="NZ_AP018449.1"/>
</dbReference>
<dbReference type="InterPro" id="IPR012657">
    <property type="entry name" value="23S_rRNA-intervening_sequence"/>
</dbReference>
<dbReference type="AlphaFoldDB" id="A0A348AL01"/>
<dbReference type="PIRSF" id="PIRSF035652">
    <property type="entry name" value="CHP02436"/>
    <property type="match status" value="1"/>
</dbReference>
<dbReference type="Proteomes" id="UP000276437">
    <property type="component" value="Chromosome"/>
</dbReference>
<dbReference type="OrthoDB" id="285993at2"/>
<dbReference type="KEGG" id="mana:MAMMFC1_02433"/>
<evidence type="ECO:0000313" key="1">
    <source>
        <dbReference type="EMBL" id="BBB91749.1"/>
    </source>
</evidence>
<evidence type="ECO:0008006" key="3">
    <source>
        <dbReference type="Google" id="ProtNLM"/>
    </source>
</evidence>
<gene>
    <name evidence="1" type="ORF">MAMMFC1_02433</name>
</gene>
<sequence length="123" mass="14028">MSVENTAKYKSKCFAIRIIKLYKFLTETKKEFVLSKQLLRSGTSIGANLAEAECSISRKDFLAKVYIALKESAESLYWLELLPETEYLSDTEFQSVYNDCLEIKKMLMATTKTMANKNSTPNS</sequence>